<sequence length="307" mass="33433">MSFKASTNLRGAGRTCLFCHNLSLTMKSRGANFAKLSPTPKQRQQSRRFLTDSSVLSLKTRRCSSQIFCSSSLPALSDTPAVKAVEKGELSAFPPQPGVYAVYSPENELQYIGLSRRVSSSIKGHMQDMPDLVGSVKICQIDSVDKNSLMGAWKQWVQEAITTTGKVPPGNAPGVKDWTQGGSRSLKSDLRLTPGKGQNDLTCSMEELIAQVVKSYKIVAFVKGSRTDPECGFSFRVLSILNSHKVDYEVVNVLDEVHNPGLREAVKAFSMWPTIPQLYVNGEFVGGADIVAELEEKGELGDVLKGA</sequence>
<evidence type="ECO:0000256" key="3">
    <source>
        <dbReference type="ARBA" id="ARBA00023004"/>
    </source>
</evidence>
<reference evidence="6" key="1">
    <citation type="submission" date="2014-05" db="EMBL/GenBank/DDBJ databases">
        <title>The transcriptome of the halophilic microalga Tetraselmis sp. GSL018 isolated from the Great Salt Lake, Utah.</title>
        <authorList>
            <person name="Jinkerson R.E."/>
            <person name="D'Adamo S."/>
            <person name="Posewitz M.C."/>
        </authorList>
    </citation>
    <scope>NUCLEOTIDE SEQUENCE</scope>
    <source>
        <strain evidence="6">GSL018</strain>
    </source>
</reference>
<accession>A0A061RL32</accession>
<dbReference type="Pfam" id="PF00462">
    <property type="entry name" value="Glutaredoxin"/>
    <property type="match status" value="1"/>
</dbReference>
<comment type="similarity">
    <text evidence="1">Belongs to the glutaredoxin family. CGFS subfamily.</text>
</comment>
<dbReference type="PANTHER" id="PTHR10293">
    <property type="entry name" value="GLUTAREDOXIN FAMILY MEMBER"/>
    <property type="match status" value="1"/>
</dbReference>
<dbReference type="GO" id="GO:0046872">
    <property type="term" value="F:metal ion binding"/>
    <property type="evidence" value="ECO:0007669"/>
    <property type="project" value="UniProtKB-KW"/>
</dbReference>
<dbReference type="EMBL" id="GBEZ01014881">
    <property type="protein sequence ID" value="JAC71231.1"/>
    <property type="molecule type" value="Transcribed_RNA"/>
</dbReference>
<dbReference type="SUPFAM" id="SSF52833">
    <property type="entry name" value="Thioredoxin-like"/>
    <property type="match status" value="1"/>
</dbReference>
<evidence type="ECO:0000256" key="1">
    <source>
        <dbReference type="ARBA" id="ARBA00008983"/>
    </source>
</evidence>
<dbReference type="PANTHER" id="PTHR10293:SF45">
    <property type="entry name" value="BIFUNCTIONAL MONOTHIOL GLUTAREDOXIN-S16, CHLOROPLASTIC"/>
    <property type="match status" value="1"/>
</dbReference>
<feature type="domain" description="Glutaredoxin" evidence="5">
    <location>
        <begin position="219"/>
        <end position="285"/>
    </location>
</feature>
<proteinExistence type="inferred from homology"/>
<dbReference type="GO" id="GO:0051536">
    <property type="term" value="F:iron-sulfur cluster binding"/>
    <property type="evidence" value="ECO:0007669"/>
    <property type="project" value="UniProtKB-KW"/>
</dbReference>
<keyword evidence="4" id="KW-0411">Iron-sulfur</keyword>
<dbReference type="GO" id="GO:0005759">
    <property type="term" value="C:mitochondrial matrix"/>
    <property type="evidence" value="ECO:0007669"/>
    <property type="project" value="TreeGrafter"/>
</dbReference>
<dbReference type="InterPro" id="IPR004480">
    <property type="entry name" value="Monothiol_GRX-rel"/>
</dbReference>
<evidence type="ECO:0000313" key="6">
    <source>
        <dbReference type="EMBL" id="JAC71231.1"/>
    </source>
</evidence>
<evidence type="ECO:0000259" key="5">
    <source>
        <dbReference type="Pfam" id="PF00462"/>
    </source>
</evidence>
<dbReference type="PROSITE" id="PS51354">
    <property type="entry name" value="GLUTAREDOXIN_2"/>
    <property type="match status" value="1"/>
</dbReference>
<protein>
    <submittedName>
        <fullName evidence="6">Cax-interacting protein 2</fullName>
    </submittedName>
</protein>
<dbReference type="InterPro" id="IPR033658">
    <property type="entry name" value="GRX_PICOT-like"/>
</dbReference>
<dbReference type="InterPro" id="IPR036249">
    <property type="entry name" value="Thioredoxin-like_sf"/>
</dbReference>
<dbReference type="AlphaFoldDB" id="A0A061RL32"/>
<organism evidence="6">
    <name type="scientific">Tetraselmis sp. GSL018</name>
    <dbReference type="NCBI Taxonomy" id="582737"/>
    <lineage>
        <taxon>Eukaryota</taxon>
        <taxon>Viridiplantae</taxon>
        <taxon>Chlorophyta</taxon>
        <taxon>core chlorophytes</taxon>
        <taxon>Chlorodendrophyceae</taxon>
        <taxon>Chlorodendrales</taxon>
        <taxon>Chlorodendraceae</taxon>
        <taxon>Tetraselmis</taxon>
    </lineage>
</organism>
<evidence type="ECO:0000256" key="4">
    <source>
        <dbReference type="ARBA" id="ARBA00023014"/>
    </source>
</evidence>
<name>A0A061RL32_9CHLO</name>
<dbReference type="CDD" id="cd03028">
    <property type="entry name" value="GRX_PICOT_like"/>
    <property type="match status" value="1"/>
</dbReference>
<keyword evidence="2" id="KW-0479">Metal-binding</keyword>
<keyword evidence="3" id="KW-0408">Iron</keyword>
<gene>
    <name evidence="6" type="ORF">TSPGSL018_2369</name>
</gene>
<dbReference type="Gene3D" id="3.40.30.10">
    <property type="entry name" value="Glutaredoxin"/>
    <property type="match status" value="1"/>
</dbReference>
<dbReference type="InterPro" id="IPR002109">
    <property type="entry name" value="Glutaredoxin"/>
</dbReference>
<evidence type="ECO:0000256" key="2">
    <source>
        <dbReference type="ARBA" id="ARBA00022723"/>
    </source>
</evidence>